<dbReference type="InterPro" id="IPR000595">
    <property type="entry name" value="cNMP-bd_dom"/>
</dbReference>
<dbReference type="InterPro" id="IPR013099">
    <property type="entry name" value="K_chnl_dom"/>
</dbReference>
<dbReference type="InterPro" id="IPR003967">
    <property type="entry name" value="K_chnl_volt-dep_ERG"/>
</dbReference>
<organism evidence="11">
    <name type="scientific">Oikopleura dioica</name>
    <name type="common">Tunicate</name>
    <dbReference type="NCBI Taxonomy" id="34765"/>
    <lineage>
        <taxon>Eukaryota</taxon>
        <taxon>Metazoa</taxon>
        <taxon>Chordata</taxon>
        <taxon>Tunicata</taxon>
        <taxon>Appendicularia</taxon>
        <taxon>Copelata</taxon>
        <taxon>Oikopleuridae</taxon>
        <taxon>Oikopleura</taxon>
    </lineage>
</organism>
<accession>E4X4D1</accession>
<keyword evidence="9" id="KW-0472">Membrane</keyword>
<evidence type="ECO:0000256" key="9">
    <source>
        <dbReference type="SAM" id="Phobius"/>
    </source>
</evidence>
<dbReference type="InterPro" id="IPR003938">
    <property type="entry name" value="K_chnl_volt-dep_EAG/ELK/ERG"/>
</dbReference>
<keyword evidence="5" id="KW-0851">Voltage-gated channel</keyword>
<dbReference type="Gene3D" id="1.10.1200.260">
    <property type="match status" value="1"/>
</dbReference>
<keyword evidence="9" id="KW-1133">Transmembrane helix</keyword>
<keyword evidence="4" id="KW-0631">Potassium channel</keyword>
<feature type="compositionally biased region" description="Polar residues" evidence="8">
    <location>
        <begin position="346"/>
        <end position="365"/>
    </location>
</feature>
<evidence type="ECO:0000256" key="4">
    <source>
        <dbReference type="ARBA" id="ARBA00022826"/>
    </source>
</evidence>
<dbReference type="GO" id="GO:0008076">
    <property type="term" value="C:voltage-gated potassium channel complex"/>
    <property type="evidence" value="ECO:0007669"/>
    <property type="project" value="TreeGrafter"/>
</dbReference>
<dbReference type="InterPro" id="IPR050818">
    <property type="entry name" value="KCNH_animal-type"/>
</dbReference>
<dbReference type="PANTHER" id="PTHR10217">
    <property type="entry name" value="VOLTAGE AND LIGAND GATED POTASSIUM CHANNEL"/>
    <property type="match status" value="1"/>
</dbReference>
<dbReference type="SUPFAM" id="SSF81324">
    <property type="entry name" value="Voltage-gated potassium channels"/>
    <property type="match status" value="1"/>
</dbReference>
<evidence type="ECO:0000313" key="12">
    <source>
        <dbReference type="Proteomes" id="UP000001307"/>
    </source>
</evidence>
<evidence type="ECO:0000256" key="1">
    <source>
        <dbReference type="ARBA" id="ARBA00004651"/>
    </source>
</evidence>
<dbReference type="PRINTS" id="PR01463">
    <property type="entry name" value="EAGCHANLFMLY"/>
</dbReference>
<keyword evidence="3" id="KW-0633">Potassium transport</keyword>
<feature type="transmembrane region" description="Helical" evidence="9">
    <location>
        <begin position="33"/>
        <end position="52"/>
    </location>
</feature>
<evidence type="ECO:0000256" key="3">
    <source>
        <dbReference type="ARBA" id="ARBA00022538"/>
    </source>
</evidence>
<protein>
    <recommendedName>
        <fullName evidence="10">Cyclic nucleotide-binding domain-containing protein</fullName>
    </recommendedName>
</protein>
<dbReference type="InterPro" id="IPR014710">
    <property type="entry name" value="RmlC-like_jellyroll"/>
</dbReference>
<evidence type="ECO:0000259" key="10">
    <source>
        <dbReference type="PROSITE" id="PS50042"/>
    </source>
</evidence>
<dbReference type="InterPro" id="IPR018490">
    <property type="entry name" value="cNMP-bd_dom_sf"/>
</dbReference>
<name>E4X4D1_OIKDI</name>
<keyword evidence="5" id="KW-0406">Ion transport</keyword>
<dbReference type="InParanoid" id="E4X4D1"/>
<dbReference type="Pfam" id="PF00027">
    <property type="entry name" value="cNMP_binding"/>
    <property type="match status" value="1"/>
</dbReference>
<dbReference type="SUPFAM" id="SSF51206">
    <property type="entry name" value="cAMP-binding domain-like"/>
    <property type="match status" value="1"/>
</dbReference>
<proteinExistence type="predicted"/>
<dbReference type="GO" id="GO:0005249">
    <property type="term" value="F:voltage-gated potassium channel activity"/>
    <property type="evidence" value="ECO:0007669"/>
    <property type="project" value="InterPro"/>
</dbReference>
<keyword evidence="2" id="KW-1003">Cell membrane</keyword>
<evidence type="ECO:0000256" key="5">
    <source>
        <dbReference type="ARBA" id="ARBA00022882"/>
    </source>
</evidence>
<feature type="region of interest" description="Disordered" evidence="8">
    <location>
        <begin position="308"/>
        <end position="365"/>
    </location>
</feature>
<feature type="transmembrane region" description="Helical" evidence="9">
    <location>
        <begin position="59"/>
        <end position="77"/>
    </location>
</feature>
<keyword evidence="9" id="KW-0812">Transmembrane</keyword>
<dbReference type="PROSITE" id="PS50042">
    <property type="entry name" value="CNMP_BINDING_3"/>
    <property type="match status" value="1"/>
</dbReference>
<dbReference type="EMBL" id="FN653024">
    <property type="protein sequence ID" value="CBY23921.1"/>
    <property type="molecule type" value="Genomic_DNA"/>
</dbReference>
<evidence type="ECO:0000256" key="8">
    <source>
        <dbReference type="SAM" id="MobiDB-lite"/>
    </source>
</evidence>
<keyword evidence="7" id="KW-0407">Ion channel</keyword>
<dbReference type="FunFam" id="1.10.1200.260:FF:000003">
    <property type="entry name" value="Potassium voltage-gated channel subfamily H member 1"/>
    <property type="match status" value="1"/>
</dbReference>
<dbReference type="Proteomes" id="UP000001307">
    <property type="component" value="Unassembled WGS sequence"/>
</dbReference>
<feature type="domain" description="Cyclic nucleotide-binding" evidence="10">
    <location>
        <begin position="163"/>
        <end position="228"/>
    </location>
</feature>
<dbReference type="PRINTS" id="PR01470">
    <property type="entry name" value="ERGCHANNEL"/>
</dbReference>
<reference evidence="11" key="1">
    <citation type="journal article" date="2010" name="Science">
        <title>Plasticity of animal genome architecture unmasked by rapid evolution of a pelagic tunicate.</title>
        <authorList>
            <person name="Denoeud F."/>
            <person name="Henriet S."/>
            <person name="Mungpakdee S."/>
            <person name="Aury J.M."/>
            <person name="Da Silva C."/>
            <person name="Brinkmann H."/>
            <person name="Mikhaleva J."/>
            <person name="Olsen L.C."/>
            <person name="Jubin C."/>
            <person name="Canestro C."/>
            <person name="Bouquet J.M."/>
            <person name="Danks G."/>
            <person name="Poulain J."/>
            <person name="Campsteijn C."/>
            <person name="Adamski M."/>
            <person name="Cross I."/>
            <person name="Yadetie F."/>
            <person name="Muffato M."/>
            <person name="Louis A."/>
            <person name="Butcher S."/>
            <person name="Tsagkogeorga G."/>
            <person name="Konrad A."/>
            <person name="Singh S."/>
            <person name="Jensen M.F."/>
            <person name="Cong E.H."/>
            <person name="Eikeseth-Otteraa H."/>
            <person name="Noel B."/>
            <person name="Anthouard V."/>
            <person name="Porcel B.M."/>
            <person name="Kachouri-Lafond R."/>
            <person name="Nishino A."/>
            <person name="Ugolini M."/>
            <person name="Chourrout P."/>
            <person name="Nishida H."/>
            <person name="Aasland R."/>
            <person name="Huzurbazar S."/>
            <person name="Westhof E."/>
            <person name="Delsuc F."/>
            <person name="Lehrach H."/>
            <person name="Reinhardt R."/>
            <person name="Weissenbach J."/>
            <person name="Roy S.W."/>
            <person name="Artiguenave F."/>
            <person name="Postlethwait J.H."/>
            <person name="Manak J.R."/>
            <person name="Thompson E.M."/>
            <person name="Jaillon O."/>
            <person name="Du Pasquier L."/>
            <person name="Boudinot P."/>
            <person name="Liberles D.A."/>
            <person name="Volff J.N."/>
            <person name="Philippe H."/>
            <person name="Lenhard B."/>
            <person name="Roest Crollius H."/>
            <person name="Wincker P."/>
            <person name="Chourrout D."/>
        </authorList>
    </citation>
    <scope>NUCLEOTIDE SEQUENCE [LARGE SCALE GENOMIC DNA]</scope>
</reference>
<keyword evidence="12" id="KW-1185">Reference proteome</keyword>
<evidence type="ECO:0000313" key="11">
    <source>
        <dbReference type="EMBL" id="CBY23921.1"/>
    </source>
</evidence>
<dbReference type="SMART" id="SM00100">
    <property type="entry name" value="cNMP"/>
    <property type="match status" value="1"/>
</dbReference>
<dbReference type="PANTHER" id="PTHR10217:SF435">
    <property type="entry name" value="POTASSIUM VOLTAGE-GATED CHANNEL PROTEIN EAG"/>
    <property type="match status" value="1"/>
</dbReference>
<keyword evidence="6" id="KW-0630">Potassium</keyword>
<dbReference type="Pfam" id="PF07885">
    <property type="entry name" value="Ion_trans_2"/>
    <property type="match status" value="1"/>
</dbReference>
<evidence type="ECO:0000256" key="7">
    <source>
        <dbReference type="ARBA" id="ARBA00023303"/>
    </source>
</evidence>
<evidence type="ECO:0000256" key="6">
    <source>
        <dbReference type="ARBA" id="ARBA00022958"/>
    </source>
</evidence>
<keyword evidence="5" id="KW-0813">Transport</keyword>
<dbReference type="Gene3D" id="2.60.120.10">
    <property type="entry name" value="Jelly Rolls"/>
    <property type="match status" value="1"/>
</dbReference>
<dbReference type="OrthoDB" id="447251at2759"/>
<gene>
    <name evidence="11" type="ORF">GSOID_T00001254001</name>
</gene>
<comment type="subcellular location">
    <subcellularLocation>
        <location evidence="1">Cell membrane</location>
        <topology evidence="1">Multi-pass membrane protein</topology>
    </subcellularLocation>
</comment>
<dbReference type="AlphaFoldDB" id="E4X4D1"/>
<evidence type="ECO:0000256" key="2">
    <source>
        <dbReference type="ARBA" id="ARBA00022475"/>
    </source>
</evidence>
<dbReference type="Gene3D" id="1.10.287.70">
    <property type="match status" value="1"/>
</dbReference>
<sequence>MSETINNPFKFNETAPEPCTIIDGPSSHDCYSASLYFVMTSLTSVGFGNVAANTKHEQIFCVIMLIFGALLYATIFGNVTTIIQQIYADTNRYHDMLSSVREFMRLYQIPHGLRERIMDYIVSTWTITKGIDTQLVIVVCFINKRTADICVHLNRRVFNEHDAFRYATDSCLRALALEFTTCHMSPADIVYHKGESVDELNFIISGSLEIIQDDEVVAILSNGDVFGDDIWLKSELNAVAQELGALTYTDLHVINPSQRAALNRVLGFYQQFRAHFQQNMRLTYNLRRYHKKTPRPGLSKILADIEEDPTSDLPRSSQFTLRRRKSELRKSSAASQIRQPPKKSTTRNQSQEKLTETKPSPGTDL</sequence>
<dbReference type="GO" id="GO:0042391">
    <property type="term" value="P:regulation of membrane potential"/>
    <property type="evidence" value="ECO:0007669"/>
    <property type="project" value="TreeGrafter"/>
</dbReference>
<dbReference type="CDD" id="cd00038">
    <property type="entry name" value="CAP_ED"/>
    <property type="match status" value="1"/>
</dbReference>